<gene>
    <name evidence="1" type="ORF">CAL19_13500</name>
</gene>
<dbReference type="EMBL" id="NEVK01000006">
    <property type="protein sequence ID" value="OZI18079.1"/>
    <property type="molecule type" value="Genomic_DNA"/>
</dbReference>
<dbReference type="GO" id="GO:0019634">
    <property type="term" value="P:organic phosphonate metabolic process"/>
    <property type="evidence" value="ECO:0007669"/>
    <property type="project" value="InterPro"/>
</dbReference>
<protein>
    <submittedName>
        <fullName evidence="1">Phosphonate C-P lyase system protein PhnG</fullName>
    </submittedName>
</protein>
<dbReference type="GO" id="GO:0016829">
    <property type="term" value="F:lyase activity"/>
    <property type="evidence" value="ECO:0007669"/>
    <property type="project" value="UniProtKB-KW"/>
</dbReference>
<keyword evidence="1" id="KW-0456">Lyase</keyword>
<dbReference type="InterPro" id="IPR009609">
    <property type="entry name" value="Phosphonate_metab_PhnG"/>
</dbReference>
<comment type="caution">
    <text evidence="1">The sequence shown here is derived from an EMBL/GenBank/DDBJ whole genome shotgun (WGS) entry which is preliminary data.</text>
</comment>
<accession>A0A261QZ85</accession>
<dbReference type="NCBIfam" id="TIGR03293">
    <property type="entry name" value="PhnG_redo"/>
    <property type="match status" value="1"/>
</dbReference>
<organism evidence="1 2">
    <name type="scientific">Bordetella genomosp. 7</name>
    <dbReference type="NCBI Taxonomy" id="1416805"/>
    <lineage>
        <taxon>Bacteria</taxon>
        <taxon>Pseudomonadati</taxon>
        <taxon>Pseudomonadota</taxon>
        <taxon>Betaproteobacteria</taxon>
        <taxon>Burkholderiales</taxon>
        <taxon>Alcaligenaceae</taxon>
        <taxon>Bordetella</taxon>
    </lineage>
</organism>
<reference evidence="2" key="1">
    <citation type="submission" date="2017-05" db="EMBL/GenBank/DDBJ databases">
        <title>Complete and WGS of Bordetella genogroups.</title>
        <authorList>
            <person name="Spilker T."/>
            <person name="Lipuma J."/>
        </authorList>
    </citation>
    <scope>NUCLEOTIDE SEQUENCE [LARGE SCALE GENOMIC DNA]</scope>
    <source>
        <strain evidence="2">AU18089</strain>
    </source>
</reference>
<evidence type="ECO:0000313" key="1">
    <source>
        <dbReference type="EMBL" id="OZI18079.1"/>
    </source>
</evidence>
<dbReference type="Proteomes" id="UP000216947">
    <property type="component" value="Unassembled WGS sequence"/>
</dbReference>
<dbReference type="AlphaFoldDB" id="A0A261QZ85"/>
<evidence type="ECO:0000313" key="2">
    <source>
        <dbReference type="Proteomes" id="UP000216947"/>
    </source>
</evidence>
<sequence>MHSDSPPETAAVARRRAWMRVLALADPGMLERAVQGLGPLPAHSRLRAPESGMTMVRARSGGTGAQFNLGEMSITRCAVALEDGTMGVAYVPGRSQRHAEHAAVLDALLQNGDWHGRIQADVIEPLARDHEARARHRAGVAAQTQVEFFTLVRGED</sequence>
<name>A0A261QZ85_9BORD</name>
<dbReference type="GO" id="GO:0015716">
    <property type="term" value="P:organic phosphonate transport"/>
    <property type="evidence" value="ECO:0007669"/>
    <property type="project" value="InterPro"/>
</dbReference>
<keyword evidence="2" id="KW-1185">Reference proteome</keyword>
<dbReference type="RefSeq" id="WP_094797048.1">
    <property type="nucleotide sequence ID" value="NZ_NEVK01000006.1"/>
</dbReference>
<proteinExistence type="predicted"/>
<dbReference type="Pfam" id="PF06754">
    <property type="entry name" value="PhnG"/>
    <property type="match status" value="1"/>
</dbReference>